<sequence length="161" mass="18166">MGTIQVYRLQKSKHNSTTLLGTGAKLSGGRWNVCGTPLIYTAASTSLAILEVRVHLGILPTTKYPPLNMVVIELPEECIYEFYPSDLPDDWNEVPASDCCQQFLAPFLEPGNKLAFSVPSAVNPFERNILINPLHSDIRRVFVREFYPFTMDSRLFQDIMV</sequence>
<organism evidence="2 3">
    <name type="scientific">Spirosoma aureum</name>
    <dbReference type="NCBI Taxonomy" id="2692134"/>
    <lineage>
        <taxon>Bacteria</taxon>
        <taxon>Pseudomonadati</taxon>
        <taxon>Bacteroidota</taxon>
        <taxon>Cytophagia</taxon>
        <taxon>Cytophagales</taxon>
        <taxon>Cytophagaceae</taxon>
        <taxon>Spirosoma</taxon>
    </lineage>
</organism>
<name>A0A6G9ATW1_9BACT</name>
<feature type="domain" description="RES" evidence="1">
    <location>
        <begin position="18"/>
        <end position="145"/>
    </location>
</feature>
<evidence type="ECO:0000313" key="3">
    <source>
        <dbReference type="Proteomes" id="UP000501802"/>
    </source>
</evidence>
<dbReference type="Pfam" id="PF08808">
    <property type="entry name" value="RES"/>
    <property type="match status" value="1"/>
</dbReference>
<dbReference type="RefSeq" id="WP_167214491.1">
    <property type="nucleotide sequence ID" value="NZ_CP050063.1"/>
</dbReference>
<gene>
    <name evidence="2" type="ORF">G8759_25315</name>
</gene>
<proteinExistence type="predicted"/>
<accession>A0A6G9ATW1</accession>
<reference evidence="2 3" key="1">
    <citation type="submission" date="2020-03" db="EMBL/GenBank/DDBJ databases">
        <authorList>
            <person name="Kim M.K."/>
        </authorList>
    </citation>
    <scope>NUCLEOTIDE SEQUENCE [LARGE SCALE GENOMIC DNA]</scope>
    <source>
        <strain evidence="2 3">BT328</strain>
    </source>
</reference>
<evidence type="ECO:0000313" key="2">
    <source>
        <dbReference type="EMBL" id="QIP15715.1"/>
    </source>
</evidence>
<dbReference type="Proteomes" id="UP000501802">
    <property type="component" value="Chromosome"/>
</dbReference>
<dbReference type="KEGG" id="spib:G8759_25315"/>
<protein>
    <submittedName>
        <fullName evidence="2">RES family NAD+ phosphorylase</fullName>
    </submittedName>
</protein>
<keyword evidence="3" id="KW-1185">Reference proteome</keyword>
<dbReference type="SMART" id="SM00953">
    <property type="entry name" value="RES"/>
    <property type="match status" value="1"/>
</dbReference>
<dbReference type="AlphaFoldDB" id="A0A6G9ATW1"/>
<dbReference type="EMBL" id="CP050063">
    <property type="protein sequence ID" value="QIP15715.1"/>
    <property type="molecule type" value="Genomic_DNA"/>
</dbReference>
<dbReference type="InterPro" id="IPR014914">
    <property type="entry name" value="RES_dom"/>
</dbReference>
<evidence type="ECO:0000259" key="1">
    <source>
        <dbReference type="SMART" id="SM00953"/>
    </source>
</evidence>